<keyword evidence="3" id="KW-0804">Transcription</keyword>
<dbReference type="PRINTS" id="PR00455">
    <property type="entry name" value="HTHTETR"/>
</dbReference>
<dbReference type="GO" id="GO:0003677">
    <property type="term" value="F:DNA binding"/>
    <property type="evidence" value="ECO:0007669"/>
    <property type="project" value="UniProtKB-UniRule"/>
</dbReference>
<dbReference type="PANTHER" id="PTHR47506:SF3">
    <property type="entry name" value="HTH-TYPE TRANSCRIPTIONAL REGULATOR LMRA"/>
    <property type="match status" value="1"/>
</dbReference>
<organism evidence="6 7">
    <name type="scientific">Klugiella xanthotipulae</name>
    <dbReference type="NCBI Taxonomy" id="244735"/>
    <lineage>
        <taxon>Bacteria</taxon>
        <taxon>Bacillati</taxon>
        <taxon>Actinomycetota</taxon>
        <taxon>Actinomycetes</taxon>
        <taxon>Micrococcales</taxon>
        <taxon>Microbacteriaceae</taxon>
        <taxon>Klugiella</taxon>
    </lineage>
</organism>
<dbReference type="Pfam" id="PF21935">
    <property type="entry name" value="TetR_C_45"/>
    <property type="match status" value="1"/>
</dbReference>
<keyword evidence="2 4" id="KW-0238">DNA-binding</keyword>
<reference evidence="6 7" key="1">
    <citation type="submission" date="2019-06" db="EMBL/GenBank/DDBJ databases">
        <title>Sequencing the genomes of 1000 actinobacteria strains.</title>
        <authorList>
            <person name="Klenk H.-P."/>
        </authorList>
    </citation>
    <scope>NUCLEOTIDE SEQUENCE [LARGE SCALE GENOMIC DNA]</scope>
    <source>
        <strain evidence="6 7">DSM 18031</strain>
    </source>
</reference>
<feature type="domain" description="HTH tetR-type" evidence="5">
    <location>
        <begin position="8"/>
        <end position="68"/>
    </location>
</feature>
<dbReference type="InterPro" id="IPR009057">
    <property type="entry name" value="Homeodomain-like_sf"/>
</dbReference>
<evidence type="ECO:0000313" key="7">
    <source>
        <dbReference type="Proteomes" id="UP000318331"/>
    </source>
</evidence>
<dbReference type="Proteomes" id="UP000318331">
    <property type="component" value="Unassembled WGS sequence"/>
</dbReference>
<protein>
    <submittedName>
        <fullName evidence="6">TetR family transcriptional regulator</fullName>
    </submittedName>
</protein>
<evidence type="ECO:0000256" key="2">
    <source>
        <dbReference type="ARBA" id="ARBA00023125"/>
    </source>
</evidence>
<keyword evidence="1" id="KW-0805">Transcription regulation</keyword>
<dbReference type="SUPFAM" id="SSF48498">
    <property type="entry name" value="Tetracyclin repressor-like, C-terminal domain"/>
    <property type="match status" value="1"/>
</dbReference>
<dbReference type="InterPro" id="IPR001647">
    <property type="entry name" value="HTH_TetR"/>
</dbReference>
<dbReference type="SUPFAM" id="SSF46689">
    <property type="entry name" value="Homeodomain-like"/>
    <property type="match status" value="1"/>
</dbReference>
<gene>
    <name evidence="6" type="ORF">FB466_1082</name>
</gene>
<dbReference type="EMBL" id="VFPN01000001">
    <property type="protein sequence ID" value="TQM66245.1"/>
    <property type="molecule type" value="Genomic_DNA"/>
</dbReference>
<evidence type="ECO:0000256" key="1">
    <source>
        <dbReference type="ARBA" id="ARBA00023015"/>
    </source>
</evidence>
<dbReference type="AlphaFoldDB" id="A0A543I6R1"/>
<evidence type="ECO:0000256" key="4">
    <source>
        <dbReference type="PROSITE-ProRule" id="PRU00335"/>
    </source>
</evidence>
<evidence type="ECO:0000259" key="5">
    <source>
        <dbReference type="PROSITE" id="PS50977"/>
    </source>
</evidence>
<name>A0A543I6R1_9MICO</name>
<feature type="DNA-binding region" description="H-T-H motif" evidence="4">
    <location>
        <begin position="31"/>
        <end position="50"/>
    </location>
</feature>
<evidence type="ECO:0000313" key="6">
    <source>
        <dbReference type="EMBL" id="TQM66245.1"/>
    </source>
</evidence>
<dbReference type="InterPro" id="IPR036271">
    <property type="entry name" value="Tet_transcr_reg_TetR-rel_C_sf"/>
</dbReference>
<dbReference type="InterPro" id="IPR047923">
    <property type="entry name" value="ArpA-like"/>
</dbReference>
<dbReference type="PROSITE" id="PS50977">
    <property type="entry name" value="HTH_TETR_2"/>
    <property type="match status" value="1"/>
</dbReference>
<dbReference type="Gene3D" id="1.10.357.10">
    <property type="entry name" value="Tetracycline Repressor, domain 2"/>
    <property type="match status" value="1"/>
</dbReference>
<accession>A0A543I6R1</accession>
<evidence type="ECO:0000256" key="3">
    <source>
        <dbReference type="ARBA" id="ARBA00023163"/>
    </source>
</evidence>
<keyword evidence="7" id="KW-1185">Reference proteome</keyword>
<comment type="caution">
    <text evidence="6">The sequence shown here is derived from an EMBL/GenBank/DDBJ whole genome shotgun (WGS) entry which is preliminary data.</text>
</comment>
<dbReference type="InterPro" id="IPR054126">
    <property type="entry name" value="CprB_TetR_C"/>
</dbReference>
<dbReference type="PANTHER" id="PTHR47506">
    <property type="entry name" value="TRANSCRIPTIONAL REGULATORY PROTEIN"/>
    <property type="match status" value="1"/>
</dbReference>
<dbReference type="OrthoDB" id="3237195at2"/>
<dbReference type="RefSeq" id="WP_141916408.1">
    <property type="nucleotide sequence ID" value="NZ_BAAAYS010000010.1"/>
</dbReference>
<proteinExistence type="predicted"/>
<sequence length="211" mass="23579">MAKQARAIATREAIIQAAGMVFSDLSYSAAKLSDVLREAGVTQGALYFHFESKHDLAVEVIKRQHETTWSASEKFLEADMPGIEALVMISKSIATQLTGDPVVSAGFRLTTESANFFPESASSPYITWIQTAERFLEKAVAEGDVDPDINIPDTANFVIQNFTGAQFMSQSLSNRQDLFERLEKMWNRLLRLLVLPDRFEKFADLPVKSRP</sequence>
<dbReference type="Pfam" id="PF00440">
    <property type="entry name" value="TetR_N"/>
    <property type="match status" value="1"/>
</dbReference>
<dbReference type="NCBIfam" id="NF041196">
    <property type="entry name" value="ScbR_bind_reg"/>
    <property type="match status" value="1"/>
</dbReference>